<evidence type="ECO:0000256" key="4">
    <source>
        <dbReference type="ARBA" id="ARBA00022989"/>
    </source>
</evidence>
<dbReference type="PANTHER" id="PTHR39087:SF2">
    <property type="entry name" value="UPF0104 MEMBRANE PROTEIN MJ1595"/>
    <property type="match status" value="1"/>
</dbReference>
<dbReference type="Pfam" id="PF03706">
    <property type="entry name" value="LPG_synthase_TM"/>
    <property type="match status" value="1"/>
</dbReference>
<keyword evidence="5 6" id="KW-0472">Membrane</keyword>
<keyword evidence="8" id="KW-1185">Reference proteome</keyword>
<evidence type="ECO:0000256" key="5">
    <source>
        <dbReference type="ARBA" id="ARBA00023136"/>
    </source>
</evidence>
<dbReference type="RefSeq" id="WP_061258701.1">
    <property type="nucleotide sequence ID" value="NZ_JBFALK010000020.1"/>
</dbReference>
<gene>
    <name evidence="7" type="ORF">AB0I59_31100</name>
</gene>
<evidence type="ECO:0000256" key="3">
    <source>
        <dbReference type="ARBA" id="ARBA00022692"/>
    </source>
</evidence>
<comment type="subcellular location">
    <subcellularLocation>
        <location evidence="1">Cell membrane</location>
        <topology evidence="1">Multi-pass membrane protein</topology>
    </subcellularLocation>
</comment>
<evidence type="ECO:0000256" key="6">
    <source>
        <dbReference type="SAM" id="Phobius"/>
    </source>
</evidence>
<keyword evidence="4 6" id="KW-1133">Transmembrane helix</keyword>
<accession>A0ABV3GN57</accession>
<evidence type="ECO:0000256" key="1">
    <source>
        <dbReference type="ARBA" id="ARBA00004651"/>
    </source>
</evidence>
<keyword evidence="2" id="KW-1003">Cell membrane</keyword>
<feature type="transmembrane region" description="Helical" evidence="6">
    <location>
        <begin position="48"/>
        <end position="72"/>
    </location>
</feature>
<feature type="transmembrane region" description="Helical" evidence="6">
    <location>
        <begin position="7"/>
        <end position="28"/>
    </location>
</feature>
<organism evidence="7 8">
    <name type="scientific">Microtetraspora glauca</name>
    <dbReference type="NCBI Taxonomy" id="1996"/>
    <lineage>
        <taxon>Bacteria</taxon>
        <taxon>Bacillati</taxon>
        <taxon>Actinomycetota</taxon>
        <taxon>Actinomycetes</taxon>
        <taxon>Streptosporangiales</taxon>
        <taxon>Streptosporangiaceae</taxon>
        <taxon>Microtetraspora</taxon>
    </lineage>
</organism>
<proteinExistence type="predicted"/>
<feature type="transmembrane region" description="Helical" evidence="6">
    <location>
        <begin position="122"/>
        <end position="150"/>
    </location>
</feature>
<feature type="transmembrane region" description="Helical" evidence="6">
    <location>
        <begin position="308"/>
        <end position="335"/>
    </location>
</feature>
<comment type="caution">
    <text evidence="7">The sequence shown here is derived from an EMBL/GenBank/DDBJ whole genome shotgun (WGS) entry which is preliminary data.</text>
</comment>
<evidence type="ECO:0000313" key="8">
    <source>
        <dbReference type="Proteomes" id="UP001551675"/>
    </source>
</evidence>
<dbReference type="InterPro" id="IPR022791">
    <property type="entry name" value="L-PG_synthase/AglD"/>
</dbReference>
<keyword evidence="3 6" id="KW-0812">Transmembrane</keyword>
<dbReference type="Proteomes" id="UP001551675">
    <property type="component" value="Unassembled WGS sequence"/>
</dbReference>
<evidence type="ECO:0000313" key="7">
    <source>
        <dbReference type="EMBL" id="MEV0973075.1"/>
    </source>
</evidence>
<protein>
    <submittedName>
        <fullName evidence="7">Lysylphosphatidylglycerol synthase domain-containing protein</fullName>
    </submittedName>
</protein>
<name>A0ABV3GN57_MICGL</name>
<dbReference type="EMBL" id="JBFALK010000020">
    <property type="protein sequence ID" value="MEV0973075.1"/>
    <property type="molecule type" value="Genomic_DNA"/>
</dbReference>
<reference evidence="7 8" key="1">
    <citation type="submission" date="2024-06" db="EMBL/GenBank/DDBJ databases">
        <title>The Natural Products Discovery Center: Release of the First 8490 Sequenced Strains for Exploring Actinobacteria Biosynthetic Diversity.</title>
        <authorList>
            <person name="Kalkreuter E."/>
            <person name="Kautsar S.A."/>
            <person name="Yang D."/>
            <person name="Bader C.D."/>
            <person name="Teijaro C.N."/>
            <person name="Fluegel L."/>
            <person name="Davis C.M."/>
            <person name="Simpson J.R."/>
            <person name="Lauterbach L."/>
            <person name="Steele A.D."/>
            <person name="Gui C."/>
            <person name="Meng S."/>
            <person name="Li G."/>
            <person name="Viehrig K."/>
            <person name="Ye F."/>
            <person name="Su P."/>
            <person name="Kiefer A.F."/>
            <person name="Nichols A."/>
            <person name="Cepeda A.J."/>
            <person name="Yan W."/>
            <person name="Fan B."/>
            <person name="Jiang Y."/>
            <person name="Adhikari A."/>
            <person name="Zheng C.-J."/>
            <person name="Schuster L."/>
            <person name="Cowan T.M."/>
            <person name="Smanski M.J."/>
            <person name="Chevrette M.G."/>
            <person name="De Carvalho L.P.S."/>
            <person name="Shen B."/>
        </authorList>
    </citation>
    <scope>NUCLEOTIDE SEQUENCE [LARGE SCALE GENOMIC DNA]</scope>
    <source>
        <strain evidence="7 8">NPDC050100</strain>
    </source>
</reference>
<feature type="transmembrane region" description="Helical" evidence="6">
    <location>
        <begin position="162"/>
        <end position="183"/>
    </location>
</feature>
<evidence type="ECO:0000256" key="2">
    <source>
        <dbReference type="ARBA" id="ARBA00022475"/>
    </source>
</evidence>
<dbReference type="PANTHER" id="PTHR39087">
    <property type="entry name" value="UPF0104 MEMBRANE PROTEIN MJ1595"/>
    <property type="match status" value="1"/>
</dbReference>
<feature type="transmembrane region" description="Helical" evidence="6">
    <location>
        <begin position="266"/>
        <end position="288"/>
    </location>
</feature>
<feature type="transmembrane region" description="Helical" evidence="6">
    <location>
        <begin position="84"/>
        <end position="110"/>
    </location>
</feature>
<sequence>MSKWLRVAMSIASLGLAATLIVFLPQIVGTMTGAKVSWSEIGRLFGTLSWQMIALMTAVWLASLLAYTFVLTGSLPGLTHAQALTLNAAGSAVSNLLPFGGAAGVALTFGMTRGWGFATRSIVVLTLVSGIWNTLFRFILPAAGILALLLSGRALSPAVANAGWAGAISILVLVAVVASALYWERAAQLLGRALDGLVRLAPRRVRPAEHWASDALIRLRKDTTDVVHSRWATLSLGMIAFLILQWLILVLCLHGTGSYPGLAESIAVFALSRVLTSALATPSGAGFMEAGTALALVAFGAPEAGATAAAILFGFWTYTIEIPWGGLALGGWALFRRRAADRNPVKVD</sequence>
<feature type="transmembrane region" description="Helical" evidence="6">
    <location>
        <begin position="231"/>
        <end position="254"/>
    </location>
</feature>